<keyword evidence="1" id="KW-1133">Transmembrane helix</keyword>
<evidence type="ECO:0000256" key="1">
    <source>
        <dbReference type="SAM" id="Phobius"/>
    </source>
</evidence>
<dbReference type="InterPro" id="IPR036938">
    <property type="entry name" value="PAP2/HPO_sf"/>
</dbReference>
<organism evidence="3 4">
    <name type="scientific">Roseateles depolymerans</name>
    <dbReference type="NCBI Taxonomy" id="76731"/>
    <lineage>
        <taxon>Bacteria</taxon>
        <taxon>Pseudomonadati</taxon>
        <taxon>Pseudomonadota</taxon>
        <taxon>Betaproteobacteria</taxon>
        <taxon>Burkholderiales</taxon>
        <taxon>Sphaerotilaceae</taxon>
        <taxon>Roseateles</taxon>
    </lineage>
</organism>
<evidence type="ECO:0000259" key="2">
    <source>
        <dbReference type="Pfam" id="PF01569"/>
    </source>
</evidence>
<dbReference type="EMBL" id="QFOD01000010">
    <property type="protein sequence ID" value="PZP31540.1"/>
    <property type="molecule type" value="Genomic_DNA"/>
</dbReference>
<dbReference type="Pfam" id="PF01569">
    <property type="entry name" value="PAP2"/>
    <property type="match status" value="1"/>
</dbReference>
<dbReference type="InterPro" id="IPR000326">
    <property type="entry name" value="PAP2/HPO"/>
</dbReference>
<feature type="transmembrane region" description="Helical" evidence="1">
    <location>
        <begin position="144"/>
        <end position="161"/>
    </location>
</feature>
<feature type="domain" description="Phosphatidic acid phosphatase type 2/haloperoxidase" evidence="2">
    <location>
        <begin position="148"/>
        <end position="276"/>
    </location>
</feature>
<sequence>MQVGFATSRLKHSLSSAPKHCRRFSTAPAVFVFQASRNSSSYRPRNVDAPWGSLGTSVITRASQDASVVFVGLALLALWEWSRLDLPLIRLYGSAAGFPWRDHWLTAKILHDGARLVGWTFFALLLLSIWRPKVLAAGLLRRDRIWWIATTLICVALIPMLKRASSTSCPWSLIQFGGELARYVPHWVLGLRDGGPGGCFPSGHASTAFALLPGWFALRDKLPRTGRIYLFIVVVCGAGLAWVQMMRGAHYLSHSLWTAWICWTVSALSWHAVKAWQERGISHASDATRSPLS</sequence>
<evidence type="ECO:0000313" key="3">
    <source>
        <dbReference type="EMBL" id="PZP31540.1"/>
    </source>
</evidence>
<comment type="caution">
    <text evidence="3">The sequence shown here is derived from an EMBL/GenBank/DDBJ whole genome shotgun (WGS) entry which is preliminary data.</text>
</comment>
<dbReference type="CDD" id="cd03396">
    <property type="entry name" value="PAP2_like_6"/>
    <property type="match status" value="1"/>
</dbReference>
<name>A0A2W5DSN8_9BURK</name>
<accession>A0A2W5DSN8</accession>
<reference evidence="3 4" key="1">
    <citation type="submission" date="2017-08" db="EMBL/GenBank/DDBJ databases">
        <title>Infants hospitalized years apart are colonized by the same room-sourced microbial strains.</title>
        <authorList>
            <person name="Brooks B."/>
            <person name="Olm M.R."/>
            <person name="Firek B.A."/>
            <person name="Baker R."/>
            <person name="Thomas B.C."/>
            <person name="Morowitz M.J."/>
            <person name="Banfield J.F."/>
        </authorList>
    </citation>
    <scope>NUCLEOTIDE SEQUENCE [LARGE SCALE GENOMIC DNA]</scope>
    <source>
        <strain evidence="3">S2_012_000_R2_81</strain>
    </source>
</reference>
<dbReference type="AlphaFoldDB" id="A0A2W5DSN8"/>
<dbReference type="Proteomes" id="UP000249633">
    <property type="component" value="Unassembled WGS sequence"/>
</dbReference>
<protein>
    <submittedName>
        <fullName evidence="3">PAP2 family protein</fullName>
    </submittedName>
</protein>
<feature type="transmembrane region" description="Helical" evidence="1">
    <location>
        <begin position="116"/>
        <end position="132"/>
    </location>
</feature>
<dbReference type="Gene3D" id="1.20.144.10">
    <property type="entry name" value="Phosphatidic acid phosphatase type 2/haloperoxidase"/>
    <property type="match status" value="1"/>
</dbReference>
<gene>
    <name evidence="3" type="ORF">DI603_11825</name>
</gene>
<proteinExistence type="predicted"/>
<evidence type="ECO:0000313" key="4">
    <source>
        <dbReference type="Proteomes" id="UP000249633"/>
    </source>
</evidence>
<feature type="transmembrane region" description="Helical" evidence="1">
    <location>
        <begin position="228"/>
        <end position="245"/>
    </location>
</feature>
<feature type="transmembrane region" description="Helical" evidence="1">
    <location>
        <begin position="251"/>
        <end position="273"/>
    </location>
</feature>
<keyword evidence="1" id="KW-0472">Membrane</keyword>
<keyword evidence="1" id="KW-0812">Transmembrane</keyword>
<dbReference type="SUPFAM" id="SSF48317">
    <property type="entry name" value="Acid phosphatase/Vanadium-dependent haloperoxidase"/>
    <property type="match status" value="1"/>
</dbReference>